<gene>
    <name evidence="1" type="ORF">MSG28_011215</name>
</gene>
<sequence length="466" mass="52925">MTPDSTPLGPTGPNPSDPAIFFDADSDPKRSSLRSLQRTSDQRPAKRTDPCCSNGPPIAALPTDHRDIEPDSDLPPRIDQRTSAIKNTVHYRRCITTAEDCDAPRCEPELSVDDRFPNYDEMKIKWSRCINRSNWTPKKHSRICSRHFTEVSFVPNDNKKWRLLKSDAVPTLNIPSETSSFVVGTLSLTETNESLAEPTTSRQYQDRMEPFTEINTGNKIQINLKRKFSSTELGTSTEEAEMDIPFLYLFQEPFTEINTGNKIQINLKRKFSSTELGTSTEEAEMDIASAKKMKMLEKKVENLKRVNLRSRLPTRAKLGVYKTYVRSRLTYAAPAWYALVGDCNRKRLDAQQSLSLRATVDAPRYVRNEVIARDLGVEPLGRFIEDLATRMFGRADRSRFRHLSELAPYHRRPPDKKGCRATSRVQPPRHPRIDDPGFDLPCRWLKIARWTSPNGVPSGGLDLASG</sequence>
<dbReference type="EMBL" id="CM046118">
    <property type="protein sequence ID" value="KAI8438878.1"/>
    <property type="molecule type" value="Genomic_DNA"/>
</dbReference>
<dbReference type="Proteomes" id="UP001064048">
    <property type="component" value="Chromosome 18"/>
</dbReference>
<name>A0ACC0KRI3_CHOFU</name>
<accession>A0ACC0KRI3</accession>
<keyword evidence="2" id="KW-1185">Reference proteome</keyword>
<protein>
    <submittedName>
        <fullName evidence="1">Uncharacterized protein</fullName>
    </submittedName>
</protein>
<reference evidence="1 2" key="1">
    <citation type="journal article" date="2022" name="Genome Biol. Evol.">
        <title>The Spruce Budworm Genome: Reconstructing the Evolutionary History of Antifreeze Proteins.</title>
        <authorList>
            <person name="Beliveau C."/>
            <person name="Gagne P."/>
            <person name="Picq S."/>
            <person name="Vernygora O."/>
            <person name="Keeling C.I."/>
            <person name="Pinkney K."/>
            <person name="Doucet D."/>
            <person name="Wen F."/>
            <person name="Johnston J.S."/>
            <person name="Maaroufi H."/>
            <person name="Boyle B."/>
            <person name="Laroche J."/>
            <person name="Dewar K."/>
            <person name="Juretic N."/>
            <person name="Blackburn G."/>
            <person name="Nisole A."/>
            <person name="Brunet B."/>
            <person name="Brandao M."/>
            <person name="Lumley L."/>
            <person name="Duan J."/>
            <person name="Quan G."/>
            <person name="Lucarotti C.J."/>
            <person name="Roe A.D."/>
            <person name="Sperling F.A.H."/>
            <person name="Levesque R.C."/>
            <person name="Cusson M."/>
        </authorList>
    </citation>
    <scope>NUCLEOTIDE SEQUENCE [LARGE SCALE GENOMIC DNA]</scope>
    <source>
        <strain evidence="1">Glfc:IPQL:Cfum</strain>
    </source>
</reference>
<evidence type="ECO:0000313" key="2">
    <source>
        <dbReference type="Proteomes" id="UP001064048"/>
    </source>
</evidence>
<proteinExistence type="predicted"/>
<comment type="caution">
    <text evidence="1">The sequence shown here is derived from an EMBL/GenBank/DDBJ whole genome shotgun (WGS) entry which is preliminary data.</text>
</comment>
<evidence type="ECO:0000313" key="1">
    <source>
        <dbReference type="EMBL" id="KAI8438878.1"/>
    </source>
</evidence>
<organism evidence="1 2">
    <name type="scientific">Choristoneura fumiferana</name>
    <name type="common">Spruce budworm moth</name>
    <name type="synonym">Archips fumiferana</name>
    <dbReference type="NCBI Taxonomy" id="7141"/>
    <lineage>
        <taxon>Eukaryota</taxon>
        <taxon>Metazoa</taxon>
        <taxon>Ecdysozoa</taxon>
        <taxon>Arthropoda</taxon>
        <taxon>Hexapoda</taxon>
        <taxon>Insecta</taxon>
        <taxon>Pterygota</taxon>
        <taxon>Neoptera</taxon>
        <taxon>Endopterygota</taxon>
        <taxon>Lepidoptera</taxon>
        <taxon>Glossata</taxon>
        <taxon>Ditrysia</taxon>
        <taxon>Tortricoidea</taxon>
        <taxon>Tortricidae</taxon>
        <taxon>Tortricinae</taxon>
        <taxon>Choristoneura</taxon>
    </lineage>
</organism>